<keyword evidence="3 8" id="KW-0812">Transmembrane</keyword>
<evidence type="ECO:0000256" key="8">
    <source>
        <dbReference type="SAM" id="Phobius"/>
    </source>
</evidence>
<dbReference type="InterPro" id="IPR001898">
    <property type="entry name" value="SLC13A/DASS"/>
</dbReference>
<feature type="transmembrane region" description="Helical" evidence="8">
    <location>
        <begin position="558"/>
        <end position="575"/>
    </location>
</feature>
<organism evidence="9 10">
    <name type="scientific">Cymbomonas tetramitiformis</name>
    <dbReference type="NCBI Taxonomy" id="36881"/>
    <lineage>
        <taxon>Eukaryota</taxon>
        <taxon>Viridiplantae</taxon>
        <taxon>Chlorophyta</taxon>
        <taxon>Pyramimonadophyceae</taxon>
        <taxon>Pyramimonadales</taxon>
        <taxon>Pyramimonadaceae</taxon>
        <taxon>Cymbomonas</taxon>
    </lineage>
</organism>
<dbReference type="AlphaFoldDB" id="A0AAE0F4T1"/>
<feature type="transmembrane region" description="Helical" evidence="8">
    <location>
        <begin position="707"/>
        <end position="730"/>
    </location>
</feature>
<evidence type="ECO:0000313" key="10">
    <source>
        <dbReference type="Proteomes" id="UP001190700"/>
    </source>
</evidence>
<keyword evidence="6 8" id="KW-0472">Membrane</keyword>
<reference evidence="9 10" key="1">
    <citation type="journal article" date="2015" name="Genome Biol. Evol.">
        <title>Comparative Genomics of a Bacterivorous Green Alga Reveals Evolutionary Causalities and Consequences of Phago-Mixotrophic Mode of Nutrition.</title>
        <authorList>
            <person name="Burns J.A."/>
            <person name="Paasch A."/>
            <person name="Narechania A."/>
            <person name="Kim E."/>
        </authorList>
    </citation>
    <scope>NUCLEOTIDE SEQUENCE [LARGE SCALE GENOMIC DNA]</scope>
    <source>
        <strain evidence="9 10">PLY_AMNH</strain>
    </source>
</reference>
<evidence type="ECO:0000256" key="1">
    <source>
        <dbReference type="ARBA" id="ARBA00004478"/>
    </source>
</evidence>
<feature type="transmembrane region" description="Helical" evidence="8">
    <location>
        <begin position="470"/>
        <end position="493"/>
    </location>
</feature>
<keyword evidence="5 8" id="KW-1133">Transmembrane helix</keyword>
<evidence type="ECO:0000256" key="5">
    <source>
        <dbReference type="ARBA" id="ARBA00022989"/>
    </source>
</evidence>
<dbReference type="GO" id="GO:0009706">
    <property type="term" value="C:chloroplast inner membrane"/>
    <property type="evidence" value="ECO:0007669"/>
    <property type="project" value="UniProtKB-SubCell"/>
</dbReference>
<name>A0AAE0F4T1_9CHLO</name>
<evidence type="ECO:0000256" key="4">
    <source>
        <dbReference type="ARBA" id="ARBA00022780"/>
    </source>
</evidence>
<dbReference type="Pfam" id="PF00939">
    <property type="entry name" value="Na_sulph_symp"/>
    <property type="match status" value="1"/>
</dbReference>
<dbReference type="PANTHER" id="PTHR42826">
    <property type="entry name" value="DICARBOXYLATE TRANSPORTER 2.1, CHLOROPLASTIC"/>
    <property type="match status" value="1"/>
</dbReference>
<keyword evidence="4" id="KW-0934">Plastid</keyword>
<feature type="transmembrane region" description="Helical" evidence="8">
    <location>
        <begin position="626"/>
        <end position="644"/>
    </location>
</feature>
<evidence type="ECO:0000313" key="9">
    <source>
        <dbReference type="EMBL" id="KAK3251529.1"/>
    </source>
</evidence>
<dbReference type="InterPro" id="IPR030676">
    <property type="entry name" value="CitT-rel"/>
</dbReference>
<comment type="caution">
    <text evidence="9">The sequence shown here is derived from an EMBL/GenBank/DDBJ whole genome shotgun (WGS) entry which is preliminary data.</text>
</comment>
<evidence type="ECO:0000256" key="7">
    <source>
        <dbReference type="SAM" id="MobiDB-lite"/>
    </source>
</evidence>
<dbReference type="EMBL" id="LGRX02025990">
    <property type="protein sequence ID" value="KAK3251529.1"/>
    <property type="molecule type" value="Genomic_DNA"/>
</dbReference>
<dbReference type="NCBIfam" id="TIGR00785">
    <property type="entry name" value="dass"/>
    <property type="match status" value="1"/>
</dbReference>
<feature type="compositionally biased region" description="Low complexity" evidence="7">
    <location>
        <begin position="105"/>
        <end position="124"/>
    </location>
</feature>
<dbReference type="GO" id="GO:0015140">
    <property type="term" value="F:malate transmembrane transporter activity"/>
    <property type="evidence" value="ECO:0007669"/>
    <property type="project" value="UniProtKB-ARBA"/>
</dbReference>
<evidence type="ECO:0000256" key="6">
    <source>
        <dbReference type="ARBA" id="ARBA00023136"/>
    </source>
</evidence>
<comment type="subcellular location">
    <subcellularLocation>
        <location evidence="1">Plastid</location>
        <location evidence="1">Chloroplast inner membrane</location>
        <topology evidence="1">Multi-pass membrane protein</topology>
    </subcellularLocation>
</comment>
<feature type="compositionally biased region" description="Low complexity" evidence="7">
    <location>
        <begin position="87"/>
        <end position="97"/>
    </location>
</feature>
<proteinExistence type="inferred from homology"/>
<evidence type="ECO:0000256" key="2">
    <source>
        <dbReference type="ARBA" id="ARBA00007349"/>
    </source>
</evidence>
<feature type="region of interest" description="Disordered" evidence="7">
    <location>
        <begin position="87"/>
        <end position="124"/>
    </location>
</feature>
<feature type="transmembrane region" description="Helical" evidence="8">
    <location>
        <begin position="587"/>
        <end position="606"/>
    </location>
</feature>
<dbReference type="Proteomes" id="UP001190700">
    <property type="component" value="Unassembled WGS sequence"/>
</dbReference>
<keyword evidence="4" id="KW-1001">Plastid inner membrane</keyword>
<accession>A0AAE0F4T1</accession>
<feature type="transmembrane region" description="Helical" evidence="8">
    <location>
        <begin position="656"/>
        <end position="677"/>
    </location>
</feature>
<comment type="similarity">
    <text evidence="2">Belongs to the SLC13A/DASS transporter (TC 2.A.47) family. DIT1 subfamily.</text>
</comment>
<protein>
    <submittedName>
        <fullName evidence="9">Uncharacterized protein</fullName>
    </submittedName>
</protein>
<evidence type="ECO:0000256" key="3">
    <source>
        <dbReference type="ARBA" id="ARBA00022692"/>
    </source>
</evidence>
<gene>
    <name evidence="9" type="ORF">CYMTET_39137</name>
</gene>
<keyword evidence="10" id="KW-1185">Reference proteome</keyword>
<sequence length="738" mass="76602">MALARQPPAMACAAAAWRWLRRQPPGDGLRGSRLRWLARQPPAMACAAAACDGLRGSRLRWLARQPPAMACAAAACDGLRGSRLRGLARQPPALARQPLRRLRRQPPAALARQPPAALARRPPAALNGSRLRRLRGSRLRACAAAACEGLRGSRLRGAARQPPARLTRDAALRLRDAACDRLARQPPAALTRQPPAALARRRLRALCAAAACGACAAAAAACAAAACGATRQPPAAQRGSRLRGCAAAACGAAASRSRRLRRQPPLGLRATAACGACARPRLALARPTACGTNAAAACVLARQPPAALLDGSRLRACAAAACGACAAAACGACGGSSRLRSLARQPPAIACAAAACDRLRGSRLRSLARQPPAIACAAYLVIGELLLSVAIPSKSARAGGVFGPIIAAVAEGDARDERPLNNKLGTYLCATQFQGGSATAALLLTGTPFNVLCCDLARDTVGADVTWGSWFAASSLPVLTLVAIMPAAMHLLVRPGGSGRATASQSLDRGALATGLARDKLEKMGPPGRREQLTLGALVVTVALWSVGESLFGMNNATAGLCGVSLLLLSGVLTWDECLEETAAWDCFLWFAAMIALSSGLDQLGVMAVFSDYASGFASNMGLTDGPALAFLSIIYIYSHYFFASNTAHISAMFPALLLVAVSSGASPLEATLALAISNHIMSGLTHYSSGNAPVYFKLGYCSIEQWWSYGFTMSLVQIVVWLTVGRAWWSMLGILGT</sequence>